<gene>
    <name evidence="1" type="ORF">HUV48_08395</name>
</gene>
<keyword evidence="2" id="KW-1185">Reference proteome</keyword>
<evidence type="ECO:0000313" key="2">
    <source>
        <dbReference type="Proteomes" id="UP000561438"/>
    </source>
</evidence>
<evidence type="ECO:0000313" key="1">
    <source>
        <dbReference type="EMBL" id="NVD45039.1"/>
    </source>
</evidence>
<dbReference type="RefSeq" id="WP_176267376.1">
    <property type="nucleotide sequence ID" value="NZ_JABWGV010000003.1"/>
</dbReference>
<name>A0A850HD32_9SPHN</name>
<accession>A0A850HD32</accession>
<organism evidence="1 2">
    <name type="scientific">Qipengyuania atrilutea</name>
    <dbReference type="NCBI Taxonomy" id="2744473"/>
    <lineage>
        <taxon>Bacteria</taxon>
        <taxon>Pseudomonadati</taxon>
        <taxon>Pseudomonadota</taxon>
        <taxon>Alphaproteobacteria</taxon>
        <taxon>Sphingomonadales</taxon>
        <taxon>Erythrobacteraceae</taxon>
        <taxon>Qipengyuania</taxon>
    </lineage>
</organism>
<dbReference type="EMBL" id="JABWGV010000003">
    <property type="protein sequence ID" value="NVD45039.1"/>
    <property type="molecule type" value="Genomic_DNA"/>
</dbReference>
<reference evidence="1 2" key="1">
    <citation type="submission" date="2020-06" db="EMBL/GenBank/DDBJ databases">
        <title>Altererythrobacter sp. HHU K3-1.</title>
        <authorList>
            <person name="Zhang D."/>
            <person name="Xue H."/>
        </authorList>
    </citation>
    <scope>NUCLEOTIDE SEQUENCE [LARGE SCALE GENOMIC DNA]</scope>
    <source>
        <strain evidence="1 2">HHU K3-1</strain>
    </source>
</reference>
<dbReference type="AlphaFoldDB" id="A0A850HD32"/>
<protein>
    <submittedName>
        <fullName evidence="1">Uncharacterized protein</fullName>
    </submittedName>
</protein>
<dbReference type="Proteomes" id="UP000561438">
    <property type="component" value="Unassembled WGS sequence"/>
</dbReference>
<comment type="caution">
    <text evidence="1">The sequence shown here is derived from an EMBL/GenBank/DDBJ whole genome shotgun (WGS) entry which is preliminary data.</text>
</comment>
<proteinExistence type="predicted"/>
<sequence>MLSIYDDATAAAALSQPLNPQLKDLIEARLSDARKLGLSEQTHIVVIQPQDSEAALVTELGWSPLVHPIDGTRYGAADFEPYWAWLEDVGGCYELLHPVGNAGFAYILLIEKGASKFAAMCQEALQAGSDSCDF</sequence>